<feature type="region of interest" description="Disordered" evidence="1">
    <location>
        <begin position="85"/>
        <end position="106"/>
    </location>
</feature>
<dbReference type="RefSeq" id="WP_193495787.1">
    <property type="nucleotide sequence ID" value="NZ_CP063169.1"/>
</dbReference>
<dbReference type="SUPFAM" id="SSF140453">
    <property type="entry name" value="EsxAB dimer-like"/>
    <property type="match status" value="1"/>
</dbReference>
<dbReference type="Proteomes" id="UP000593758">
    <property type="component" value="Chromosome"/>
</dbReference>
<reference evidence="2 3" key="1">
    <citation type="submission" date="2020-10" db="EMBL/GenBank/DDBJ databases">
        <title>Haloactinobacterium sp. RN3S43, a bacterium isolated from saline soil.</title>
        <authorList>
            <person name="Sun J.-Q."/>
        </authorList>
    </citation>
    <scope>NUCLEOTIDE SEQUENCE [LARGE SCALE GENOMIC DNA]</scope>
    <source>
        <strain evidence="2 3">RN3S43</strain>
    </source>
</reference>
<dbReference type="KEGG" id="halt:IM660_11990"/>
<dbReference type="Gene3D" id="1.10.287.1060">
    <property type="entry name" value="ESAT-6-like"/>
    <property type="match status" value="1"/>
</dbReference>
<organism evidence="2 3">
    <name type="scientific">Ruania alkalisoli</name>
    <dbReference type="NCBI Taxonomy" id="2779775"/>
    <lineage>
        <taxon>Bacteria</taxon>
        <taxon>Bacillati</taxon>
        <taxon>Actinomycetota</taxon>
        <taxon>Actinomycetes</taxon>
        <taxon>Micrococcales</taxon>
        <taxon>Ruaniaceae</taxon>
        <taxon>Ruania</taxon>
    </lineage>
</organism>
<proteinExistence type="predicted"/>
<keyword evidence="3" id="KW-1185">Reference proteome</keyword>
<dbReference type="AlphaFoldDB" id="A0A7M1SPB2"/>
<name>A0A7M1SPB2_9MICO</name>
<dbReference type="EMBL" id="CP063169">
    <property type="protein sequence ID" value="QOR69416.1"/>
    <property type="molecule type" value="Genomic_DNA"/>
</dbReference>
<evidence type="ECO:0000313" key="3">
    <source>
        <dbReference type="Proteomes" id="UP000593758"/>
    </source>
</evidence>
<evidence type="ECO:0000313" key="2">
    <source>
        <dbReference type="EMBL" id="QOR69416.1"/>
    </source>
</evidence>
<sequence>MSKVKISYAELEAFYDDVSSLAQNLDNESMFLEDAAEAVGSPFGQSDLKTAIEQFHQDWNNARDELVQSLESAKKNAVTVAHEWRGIDSDLNPSLPEPPEVHPAQD</sequence>
<accession>A0A7M1SPB2</accession>
<dbReference type="InterPro" id="IPR036689">
    <property type="entry name" value="ESAT-6-like_sf"/>
</dbReference>
<protein>
    <submittedName>
        <fullName evidence="2">Uncharacterized protein</fullName>
    </submittedName>
</protein>
<gene>
    <name evidence="2" type="ORF">IM660_11990</name>
</gene>
<evidence type="ECO:0000256" key="1">
    <source>
        <dbReference type="SAM" id="MobiDB-lite"/>
    </source>
</evidence>